<dbReference type="Pfam" id="PF00005">
    <property type="entry name" value="ABC_tran"/>
    <property type="match status" value="1"/>
</dbReference>
<keyword evidence="16" id="KW-1185">Reference proteome</keyword>
<dbReference type="Gene3D" id="3.40.50.300">
    <property type="entry name" value="P-loop containing nucleotide triphosphate hydrolases"/>
    <property type="match status" value="1"/>
</dbReference>
<dbReference type="GO" id="GO:0016887">
    <property type="term" value="F:ATP hydrolysis activity"/>
    <property type="evidence" value="ECO:0007669"/>
    <property type="project" value="InterPro"/>
</dbReference>
<dbReference type="Proteomes" id="UP000609531">
    <property type="component" value="Unassembled WGS sequence"/>
</dbReference>
<keyword evidence="8" id="KW-0406">Ion transport</keyword>
<dbReference type="GO" id="GO:0005886">
    <property type="term" value="C:plasma membrane"/>
    <property type="evidence" value="ECO:0007669"/>
    <property type="project" value="UniProtKB-SubCell"/>
</dbReference>
<evidence type="ECO:0000256" key="12">
    <source>
        <dbReference type="ARBA" id="ARBA00044143"/>
    </source>
</evidence>
<proteinExistence type="inferred from homology"/>
<dbReference type="NCBIfam" id="TIGR01727">
    <property type="entry name" value="oligo_HPY"/>
    <property type="match status" value="1"/>
</dbReference>
<dbReference type="FunFam" id="3.40.50.300:FF:000016">
    <property type="entry name" value="Oligopeptide ABC transporter ATP-binding component"/>
    <property type="match status" value="1"/>
</dbReference>
<keyword evidence="3" id="KW-0813">Transport</keyword>
<evidence type="ECO:0000256" key="5">
    <source>
        <dbReference type="ARBA" id="ARBA00022741"/>
    </source>
</evidence>
<evidence type="ECO:0000256" key="2">
    <source>
        <dbReference type="ARBA" id="ARBA00005417"/>
    </source>
</evidence>
<dbReference type="PANTHER" id="PTHR43297">
    <property type="entry name" value="OLIGOPEPTIDE TRANSPORT ATP-BINDING PROTEIN APPD"/>
    <property type="match status" value="1"/>
</dbReference>
<dbReference type="InterPro" id="IPR017871">
    <property type="entry name" value="ABC_transporter-like_CS"/>
</dbReference>
<evidence type="ECO:0000256" key="3">
    <source>
        <dbReference type="ARBA" id="ARBA00022448"/>
    </source>
</evidence>
<sequence>MARSETLLAERPPALEPGRVLAVRDLQTFFFTEAGVVKAVNGVTLGLAEGETLAIVGESGSGKSVTGLTVMRLLARTSGRVVGGSVAFRSRDGETLDLLALPEAQMQRLRGRDIAMIFQDPMSSLNPMFTVGEQIAESIRIHKGRDRRAARQEALSLLREVGISDPEARIRAYPHQLSGGMRQRVMIALALACGPRLLIADEPTTALDVTIQAQIIALLKDVQQRHRMAMIFITHDLKLVGEVADRVAVMYASQVVEEGPVADVLAAPRHPYTRALLDCIPRRDYDADHTGLKPIPGLLPSPLDPPEGCRFHARCTFAEPRCAAVEPALEAVDAAHDVRCLRWRELSL</sequence>
<evidence type="ECO:0000256" key="7">
    <source>
        <dbReference type="ARBA" id="ARBA00022967"/>
    </source>
</evidence>
<evidence type="ECO:0000256" key="9">
    <source>
        <dbReference type="ARBA" id="ARBA00023136"/>
    </source>
</evidence>
<reference evidence="15" key="1">
    <citation type="submission" date="2020-12" db="EMBL/GenBank/DDBJ databases">
        <title>Bacterial taxonomy.</title>
        <authorList>
            <person name="Pan X."/>
        </authorList>
    </citation>
    <scope>NUCLEOTIDE SEQUENCE</scope>
    <source>
        <strain evidence="15">B2012</strain>
    </source>
</reference>
<keyword evidence="5" id="KW-0547">Nucleotide-binding</keyword>
<dbReference type="SUPFAM" id="SSF52540">
    <property type="entry name" value="P-loop containing nucleoside triphosphate hydrolases"/>
    <property type="match status" value="1"/>
</dbReference>
<evidence type="ECO:0000256" key="8">
    <source>
        <dbReference type="ARBA" id="ARBA00023065"/>
    </source>
</evidence>
<comment type="catalytic activity">
    <reaction evidence="13">
        <text>Ni(2+)(out) + ATP + H2O = Ni(2+)(in) + ADP + phosphate + H(+)</text>
        <dbReference type="Rhea" id="RHEA:15557"/>
        <dbReference type="ChEBI" id="CHEBI:15377"/>
        <dbReference type="ChEBI" id="CHEBI:15378"/>
        <dbReference type="ChEBI" id="CHEBI:30616"/>
        <dbReference type="ChEBI" id="CHEBI:43474"/>
        <dbReference type="ChEBI" id="CHEBI:49786"/>
        <dbReference type="ChEBI" id="CHEBI:456216"/>
        <dbReference type="EC" id="7.2.2.11"/>
    </reaction>
    <physiologicalReaction direction="left-to-right" evidence="13">
        <dbReference type="Rhea" id="RHEA:15558"/>
    </physiologicalReaction>
</comment>
<accession>A0A934INN0</accession>
<dbReference type="EMBL" id="JAEKJA010000024">
    <property type="protein sequence ID" value="MBJ3778246.1"/>
    <property type="molecule type" value="Genomic_DNA"/>
</dbReference>
<evidence type="ECO:0000313" key="15">
    <source>
        <dbReference type="EMBL" id="MBJ3778246.1"/>
    </source>
</evidence>
<dbReference type="GO" id="GO:0005524">
    <property type="term" value="F:ATP binding"/>
    <property type="evidence" value="ECO:0007669"/>
    <property type="project" value="UniProtKB-KW"/>
</dbReference>
<evidence type="ECO:0000256" key="6">
    <source>
        <dbReference type="ARBA" id="ARBA00022840"/>
    </source>
</evidence>
<dbReference type="AlphaFoldDB" id="A0A934INN0"/>
<protein>
    <recommendedName>
        <fullName evidence="12">Nickel import system ATP-binding protein NikD</fullName>
        <ecNumber evidence="11">7.2.2.11</ecNumber>
    </recommendedName>
</protein>
<keyword evidence="9" id="KW-0472">Membrane</keyword>
<evidence type="ECO:0000256" key="13">
    <source>
        <dbReference type="ARBA" id="ARBA00048610"/>
    </source>
</evidence>
<dbReference type="RefSeq" id="WP_198884147.1">
    <property type="nucleotide sequence ID" value="NZ_JAEKJA010000024.1"/>
</dbReference>
<feature type="domain" description="ABC transporter" evidence="14">
    <location>
        <begin position="23"/>
        <end position="277"/>
    </location>
</feature>
<evidence type="ECO:0000256" key="10">
    <source>
        <dbReference type="ARBA" id="ARBA00038669"/>
    </source>
</evidence>
<comment type="subunit">
    <text evidence="10">The complex is composed of two ATP-binding proteins (NikD and NikE), two transmembrane proteins (NikB and NikC) and a solute-binding protein (NikA).</text>
</comment>
<dbReference type="PANTHER" id="PTHR43297:SF13">
    <property type="entry name" value="NICKEL ABC TRANSPORTER, ATP-BINDING PROTEIN"/>
    <property type="match status" value="1"/>
</dbReference>
<comment type="subcellular location">
    <subcellularLocation>
        <location evidence="1">Cell inner membrane</location>
        <topology evidence="1">Peripheral membrane protein</topology>
    </subcellularLocation>
</comment>
<evidence type="ECO:0000313" key="16">
    <source>
        <dbReference type="Proteomes" id="UP000609531"/>
    </source>
</evidence>
<dbReference type="InterPro" id="IPR003439">
    <property type="entry name" value="ABC_transporter-like_ATP-bd"/>
</dbReference>
<keyword evidence="4" id="KW-1003">Cell membrane</keyword>
<gene>
    <name evidence="15" type="ORF">JCR33_21280</name>
</gene>
<evidence type="ECO:0000256" key="4">
    <source>
        <dbReference type="ARBA" id="ARBA00022475"/>
    </source>
</evidence>
<dbReference type="SMART" id="SM00382">
    <property type="entry name" value="AAA"/>
    <property type="match status" value="1"/>
</dbReference>
<dbReference type="InterPro" id="IPR003593">
    <property type="entry name" value="AAA+_ATPase"/>
</dbReference>
<keyword evidence="7" id="KW-1278">Translocase</keyword>
<evidence type="ECO:0000256" key="1">
    <source>
        <dbReference type="ARBA" id="ARBA00004417"/>
    </source>
</evidence>
<comment type="similarity">
    <text evidence="2">Belongs to the ABC transporter superfamily.</text>
</comment>
<keyword evidence="6 15" id="KW-0067">ATP-binding</keyword>
<organism evidence="15 16">
    <name type="scientific">Acuticoccus mangrovi</name>
    <dbReference type="NCBI Taxonomy" id="2796142"/>
    <lineage>
        <taxon>Bacteria</taxon>
        <taxon>Pseudomonadati</taxon>
        <taxon>Pseudomonadota</taxon>
        <taxon>Alphaproteobacteria</taxon>
        <taxon>Hyphomicrobiales</taxon>
        <taxon>Amorphaceae</taxon>
        <taxon>Acuticoccus</taxon>
    </lineage>
</organism>
<name>A0A934INN0_9HYPH</name>
<dbReference type="EC" id="7.2.2.11" evidence="11"/>
<dbReference type="CDD" id="cd03257">
    <property type="entry name" value="ABC_NikE_OppD_transporters"/>
    <property type="match status" value="1"/>
</dbReference>
<dbReference type="GO" id="GO:0015413">
    <property type="term" value="F:ABC-type nickel transporter activity"/>
    <property type="evidence" value="ECO:0007669"/>
    <property type="project" value="UniProtKB-EC"/>
</dbReference>
<dbReference type="InterPro" id="IPR013563">
    <property type="entry name" value="Oligopep_ABC_C"/>
</dbReference>
<dbReference type="Pfam" id="PF08352">
    <property type="entry name" value="oligo_HPY"/>
    <property type="match status" value="1"/>
</dbReference>
<evidence type="ECO:0000256" key="11">
    <source>
        <dbReference type="ARBA" id="ARBA00039098"/>
    </source>
</evidence>
<comment type="caution">
    <text evidence="15">The sequence shown here is derived from an EMBL/GenBank/DDBJ whole genome shotgun (WGS) entry which is preliminary data.</text>
</comment>
<dbReference type="InterPro" id="IPR027417">
    <property type="entry name" value="P-loop_NTPase"/>
</dbReference>
<evidence type="ECO:0000259" key="14">
    <source>
        <dbReference type="PROSITE" id="PS50893"/>
    </source>
</evidence>
<dbReference type="GO" id="GO:0015833">
    <property type="term" value="P:peptide transport"/>
    <property type="evidence" value="ECO:0007669"/>
    <property type="project" value="InterPro"/>
</dbReference>
<dbReference type="InterPro" id="IPR050388">
    <property type="entry name" value="ABC_Ni/Peptide_Import"/>
</dbReference>
<dbReference type="PROSITE" id="PS50893">
    <property type="entry name" value="ABC_TRANSPORTER_2"/>
    <property type="match status" value="1"/>
</dbReference>
<dbReference type="PROSITE" id="PS00211">
    <property type="entry name" value="ABC_TRANSPORTER_1"/>
    <property type="match status" value="1"/>
</dbReference>